<keyword evidence="4" id="KW-1185">Reference proteome</keyword>
<name>A0A834WMB3_9FABA</name>
<feature type="region of interest" description="Disordered" evidence="1">
    <location>
        <begin position="125"/>
        <end position="147"/>
    </location>
</feature>
<dbReference type="Proteomes" id="UP000634136">
    <property type="component" value="Unassembled WGS sequence"/>
</dbReference>
<gene>
    <name evidence="3" type="ORF">G2W53_027534</name>
</gene>
<organism evidence="3 4">
    <name type="scientific">Senna tora</name>
    <dbReference type="NCBI Taxonomy" id="362788"/>
    <lineage>
        <taxon>Eukaryota</taxon>
        <taxon>Viridiplantae</taxon>
        <taxon>Streptophyta</taxon>
        <taxon>Embryophyta</taxon>
        <taxon>Tracheophyta</taxon>
        <taxon>Spermatophyta</taxon>
        <taxon>Magnoliopsida</taxon>
        <taxon>eudicotyledons</taxon>
        <taxon>Gunneridae</taxon>
        <taxon>Pentapetalae</taxon>
        <taxon>rosids</taxon>
        <taxon>fabids</taxon>
        <taxon>Fabales</taxon>
        <taxon>Fabaceae</taxon>
        <taxon>Caesalpinioideae</taxon>
        <taxon>Cassia clade</taxon>
        <taxon>Senna</taxon>
    </lineage>
</organism>
<evidence type="ECO:0000313" key="4">
    <source>
        <dbReference type="Proteomes" id="UP000634136"/>
    </source>
</evidence>
<keyword evidence="2" id="KW-1133">Transmembrane helix</keyword>
<keyword evidence="2" id="KW-0472">Membrane</keyword>
<evidence type="ECO:0000256" key="1">
    <source>
        <dbReference type="SAM" id="MobiDB-lite"/>
    </source>
</evidence>
<feature type="transmembrane region" description="Helical" evidence="2">
    <location>
        <begin position="79"/>
        <end position="103"/>
    </location>
</feature>
<comment type="caution">
    <text evidence="3">The sequence shown here is derived from an EMBL/GenBank/DDBJ whole genome shotgun (WGS) entry which is preliminary data.</text>
</comment>
<dbReference type="AlphaFoldDB" id="A0A834WMB3"/>
<reference evidence="3" key="1">
    <citation type="submission" date="2020-09" db="EMBL/GenBank/DDBJ databases">
        <title>Genome-Enabled Discovery of Anthraquinone Biosynthesis in Senna tora.</title>
        <authorList>
            <person name="Kang S.-H."/>
            <person name="Pandey R.P."/>
            <person name="Lee C.-M."/>
            <person name="Sim J.-S."/>
            <person name="Jeong J.-T."/>
            <person name="Choi B.-S."/>
            <person name="Jung M."/>
            <person name="Ginzburg D."/>
            <person name="Zhao K."/>
            <person name="Won S.Y."/>
            <person name="Oh T.-J."/>
            <person name="Yu Y."/>
            <person name="Kim N.-H."/>
            <person name="Lee O.R."/>
            <person name="Lee T.-H."/>
            <person name="Bashyal P."/>
            <person name="Kim T.-S."/>
            <person name="Lee W.-H."/>
            <person name="Kawkins C."/>
            <person name="Kim C.-K."/>
            <person name="Kim J.S."/>
            <person name="Ahn B.O."/>
            <person name="Rhee S.Y."/>
            <person name="Sohng J.K."/>
        </authorList>
    </citation>
    <scope>NUCLEOTIDE SEQUENCE</scope>
    <source>
        <tissue evidence="3">Leaf</tissue>
    </source>
</reference>
<keyword evidence="2" id="KW-0812">Transmembrane</keyword>
<dbReference type="EMBL" id="JAAIUW010000008">
    <property type="protein sequence ID" value="KAF7822079.1"/>
    <property type="molecule type" value="Genomic_DNA"/>
</dbReference>
<proteinExistence type="predicted"/>
<sequence>MRGEEVLAPAPSPSYPILAPTLSPSFPFASSPSLSRTCMGREHKVDVCPSSPSRSRSHRFIHPMSHGSKAVSNRGISRLVFMLLGFMIGLIVTILSFMIVLYIMGKYKDKQSFINSNDLESRSPPSPIYITPLPPSPAVQPPQSPSDLLSPQYEWMLPLSSNSSPTTSHLLDIC</sequence>
<evidence type="ECO:0000313" key="3">
    <source>
        <dbReference type="EMBL" id="KAF7822079.1"/>
    </source>
</evidence>
<feature type="compositionally biased region" description="Pro residues" evidence="1">
    <location>
        <begin position="125"/>
        <end position="144"/>
    </location>
</feature>
<accession>A0A834WMB3</accession>
<evidence type="ECO:0000256" key="2">
    <source>
        <dbReference type="SAM" id="Phobius"/>
    </source>
</evidence>
<protein>
    <submittedName>
        <fullName evidence="3">Uncharacterized protein</fullName>
    </submittedName>
</protein>